<proteinExistence type="predicted"/>
<keyword evidence="3" id="KW-1185">Reference proteome</keyword>
<protein>
    <submittedName>
        <fullName evidence="2">Uncharacterized protein</fullName>
    </submittedName>
</protein>
<evidence type="ECO:0000313" key="3">
    <source>
        <dbReference type="Proteomes" id="UP001301797"/>
    </source>
</evidence>
<sequence>MKSTKQITLSYLLAFVNLLMIKYSDSPIHSKVNMLSVNLKLIRAVLREDMKKEQILKNNLDELSKRIETLRKEYSTSYELSYIYAAYNEQQRAEFEIRIYDILEDLYFYIEEYSLINEKTYGEVEAKSWTLPV</sequence>
<keyword evidence="1" id="KW-0175">Coiled coil</keyword>
<evidence type="ECO:0000256" key="1">
    <source>
        <dbReference type="SAM" id="Coils"/>
    </source>
</evidence>
<dbReference type="KEGG" id="mefw:F1737_09045"/>
<feature type="coiled-coil region" evidence="1">
    <location>
        <begin position="46"/>
        <end position="80"/>
    </location>
</feature>
<evidence type="ECO:0000313" key="2">
    <source>
        <dbReference type="EMBL" id="WOF16825.1"/>
    </source>
</evidence>
<dbReference type="RefSeq" id="WP_317136260.1">
    <property type="nucleotide sequence ID" value="NZ_CP043875.1"/>
</dbReference>
<dbReference type="EMBL" id="CP043875">
    <property type="protein sequence ID" value="WOF16825.1"/>
    <property type="molecule type" value="Genomic_DNA"/>
</dbReference>
<gene>
    <name evidence="2" type="ORF">F1737_09045</name>
</gene>
<reference evidence="2 3" key="1">
    <citation type="submission" date="2019-09" db="EMBL/GenBank/DDBJ databases">
        <title>The complete genome of Methanoplanus sp. FWC-SCC4.</title>
        <authorList>
            <person name="Chen S.-C."/>
            <person name="Zhou Y.-Z."/>
            <person name="Lai M.-C."/>
        </authorList>
    </citation>
    <scope>NUCLEOTIDE SEQUENCE [LARGE SCALE GENOMIC DNA]</scope>
    <source>
        <strain evidence="2 3">FWC-SCC4</strain>
    </source>
</reference>
<organism evidence="2 3">
    <name type="scientific">Methanochimaera problematica</name>
    <dbReference type="NCBI Taxonomy" id="2609417"/>
    <lineage>
        <taxon>Archaea</taxon>
        <taxon>Methanobacteriati</taxon>
        <taxon>Methanobacteriota</taxon>
        <taxon>Stenosarchaea group</taxon>
        <taxon>Methanomicrobia</taxon>
        <taxon>Methanomicrobiales</taxon>
        <taxon>Methanomicrobiaceae</taxon>
        <taxon>Methanochimaera</taxon>
    </lineage>
</organism>
<accession>A0AA97FC93</accession>
<dbReference type="AlphaFoldDB" id="A0AA97FC93"/>
<dbReference type="GeneID" id="85230309"/>
<name>A0AA97FC93_9EURY</name>
<dbReference type="Proteomes" id="UP001301797">
    <property type="component" value="Chromosome"/>
</dbReference>